<proteinExistence type="inferred from homology"/>
<evidence type="ECO:0000259" key="8">
    <source>
        <dbReference type="Pfam" id="PF07715"/>
    </source>
</evidence>
<dbReference type="NCBIfam" id="TIGR04056">
    <property type="entry name" value="OMP_RagA_SusC"/>
    <property type="match status" value="1"/>
</dbReference>
<dbReference type="Pfam" id="PF07715">
    <property type="entry name" value="Plug"/>
    <property type="match status" value="1"/>
</dbReference>
<dbReference type="InterPro" id="IPR039426">
    <property type="entry name" value="TonB-dep_rcpt-like"/>
</dbReference>
<dbReference type="InterPro" id="IPR037066">
    <property type="entry name" value="Plug_dom_sf"/>
</dbReference>
<evidence type="ECO:0000256" key="1">
    <source>
        <dbReference type="ARBA" id="ARBA00004571"/>
    </source>
</evidence>
<comment type="similarity">
    <text evidence="7">Belongs to the TonB-dependent receptor family.</text>
</comment>
<organism evidence="9 10">
    <name type="scientific">Algivirga pacifica</name>
    <dbReference type="NCBI Taxonomy" id="1162670"/>
    <lineage>
        <taxon>Bacteria</taxon>
        <taxon>Pseudomonadati</taxon>
        <taxon>Bacteroidota</taxon>
        <taxon>Cytophagia</taxon>
        <taxon>Cytophagales</taxon>
        <taxon>Flammeovirgaceae</taxon>
        <taxon>Algivirga</taxon>
    </lineage>
</organism>
<evidence type="ECO:0000256" key="3">
    <source>
        <dbReference type="ARBA" id="ARBA00022452"/>
    </source>
</evidence>
<evidence type="ECO:0000256" key="2">
    <source>
        <dbReference type="ARBA" id="ARBA00022448"/>
    </source>
</evidence>
<keyword evidence="9" id="KW-0675">Receptor</keyword>
<keyword evidence="3 7" id="KW-1134">Transmembrane beta strand</keyword>
<evidence type="ECO:0000256" key="6">
    <source>
        <dbReference type="ARBA" id="ARBA00023237"/>
    </source>
</evidence>
<evidence type="ECO:0000256" key="4">
    <source>
        <dbReference type="ARBA" id="ARBA00022692"/>
    </source>
</evidence>
<dbReference type="Gene3D" id="2.40.170.20">
    <property type="entry name" value="TonB-dependent receptor, beta-barrel domain"/>
    <property type="match status" value="1"/>
</dbReference>
<evidence type="ECO:0000313" key="10">
    <source>
        <dbReference type="Proteomes" id="UP001500298"/>
    </source>
</evidence>
<sequence>MVTLVSFSAFAQSKLISGNVTDAAGEPIVGANVVIKGTTQGTMTDLDGKFNLSIPADISSPVLQIRFIGYESKEITVGNQTSFSIALAEDIEQLEEVVVVGYGIQKKSDLTGSIATVSPEDMNKTAIPNVSQALQGRVAGVNITAASGAPGAGTRVRIRGVGTVNDASPLYVVDGFIVNGSIDHINPNDIKSISVLKDASATAIYGARGANGVILVTTKNGSEGQGTKITYDAYYGVQEAWKAPDMLNSEEYLMVMTKAYENAGSTFNMVAPSNDLGVSTNWFEEVTQVAPMQNHNLSVSGSKEGLNYYLSAGYFDQEGIVKGSNYERLNVRLNGDYQAKDYLRIGTNLTLANAKGKTLPTDFYHGIINAAQKVDPLTPAYDANGLWGSSPYMDINNPVGTIERANNRYSNLRVTGNAYAEVEILKGLKAKSAFSMDLLRNDSYNMEPIFNVSPDENNLRNTVFRGYGATNTWLWENTLSYNKTFDKHTVSALVGYTAQESRFESLGVTRADLLGENEALQYISSATNLEPQVYGSAAEWAMLSTLARVNYSYDDRYLVTANFRRDGSSKFGPENRYGNFMSFSTGWKVINEAFMSDLKGGLLDDLKVRAGWGQIGNDKIGNYEFATAYRSLGRYAYIFGVGGSETSTVGLGPMSIGNTAISWESTETTNLGLDVALLDGRLEANLDYFIRDTKDMLIQEPVPMYIGFNSTTGGTIAPITNLGSVRNKGWEAVLTWKETRGDFSYSVSGNLSSVNNEVLSFGNDLVEFVSSGTFQAGATTRTTPGQPIGAFYGYVVDGIFQNQAEVDAHGQPNARPGDFRYKDINGYDSEGNLVEGPDGVINDADRDFIGSPMPDFTYGLTLNAEYKGFDVSVFFQGVQGNELFNAMKYFNMTGGFPYNKNREILNAWNGEGTSNEVPRLDANDPNNNLRVSSFYIEDGSYLRLKNVQLGYTLPSELVKKAGMQRVRVYASAQNLLTFTNYSGLDPEISGGALSTGLDYGTYPQARTMMFGANIAF</sequence>
<evidence type="ECO:0000256" key="5">
    <source>
        <dbReference type="ARBA" id="ARBA00023136"/>
    </source>
</evidence>
<feature type="domain" description="TonB-dependent receptor plug" evidence="8">
    <location>
        <begin position="107"/>
        <end position="213"/>
    </location>
</feature>
<dbReference type="EMBL" id="BAABJX010000026">
    <property type="protein sequence ID" value="GAA4833037.1"/>
    <property type="molecule type" value="Genomic_DNA"/>
</dbReference>
<keyword evidence="6 7" id="KW-0998">Cell outer membrane</keyword>
<evidence type="ECO:0000313" key="9">
    <source>
        <dbReference type="EMBL" id="GAA4833037.1"/>
    </source>
</evidence>
<keyword evidence="4 7" id="KW-0812">Transmembrane</keyword>
<keyword evidence="10" id="KW-1185">Reference proteome</keyword>
<dbReference type="Pfam" id="PF13715">
    <property type="entry name" value="CarbopepD_reg_2"/>
    <property type="match status" value="1"/>
</dbReference>
<keyword evidence="5 7" id="KW-0472">Membrane</keyword>
<comment type="caution">
    <text evidence="9">The sequence shown here is derived from an EMBL/GenBank/DDBJ whole genome shotgun (WGS) entry which is preliminary data.</text>
</comment>
<reference evidence="10" key="1">
    <citation type="journal article" date="2019" name="Int. J. Syst. Evol. Microbiol.">
        <title>The Global Catalogue of Microorganisms (GCM) 10K type strain sequencing project: providing services to taxonomists for standard genome sequencing and annotation.</title>
        <authorList>
            <consortium name="The Broad Institute Genomics Platform"/>
            <consortium name="The Broad Institute Genome Sequencing Center for Infectious Disease"/>
            <person name="Wu L."/>
            <person name="Ma J."/>
        </authorList>
    </citation>
    <scope>NUCLEOTIDE SEQUENCE [LARGE SCALE GENOMIC DNA]</scope>
    <source>
        <strain evidence="10">JCM 18326</strain>
    </source>
</reference>
<comment type="subcellular location">
    <subcellularLocation>
        <location evidence="1 7">Cell outer membrane</location>
        <topology evidence="1 7">Multi-pass membrane protein</topology>
    </subcellularLocation>
</comment>
<dbReference type="InterPro" id="IPR023997">
    <property type="entry name" value="TonB-dep_OMP_SusC/RagA_CS"/>
</dbReference>
<dbReference type="PROSITE" id="PS52016">
    <property type="entry name" value="TONB_DEPENDENT_REC_3"/>
    <property type="match status" value="1"/>
</dbReference>
<dbReference type="InterPro" id="IPR036942">
    <property type="entry name" value="Beta-barrel_TonB_sf"/>
</dbReference>
<name>A0ABP9D945_9BACT</name>
<dbReference type="Gene3D" id="2.170.130.10">
    <property type="entry name" value="TonB-dependent receptor, plug domain"/>
    <property type="match status" value="1"/>
</dbReference>
<accession>A0ABP9D945</accession>
<dbReference type="InterPro" id="IPR008969">
    <property type="entry name" value="CarboxyPept-like_regulatory"/>
</dbReference>
<keyword evidence="2 7" id="KW-0813">Transport</keyword>
<dbReference type="InterPro" id="IPR023996">
    <property type="entry name" value="TonB-dep_OMP_SusC/RagA"/>
</dbReference>
<dbReference type="Proteomes" id="UP001500298">
    <property type="component" value="Unassembled WGS sequence"/>
</dbReference>
<dbReference type="SUPFAM" id="SSF49464">
    <property type="entry name" value="Carboxypeptidase regulatory domain-like"/>
    <property type="match status" value="1"/>
</dbReference>
<dbReference type="NCBIfam" id="TIGR04057">
    <property type="entry name" value="SusC_RagA_signa"/>
    <property type="match status" value="1"/>
</dbReference>
<gene>
    <name evidence="9" type="ORF">GCM10023331_17890</name>
</gene>
<dbReference type="SUPFAM" id="SSF56935">
    <property type="entry name" value="Porins"/>
    <property type="match status" value="1"/>
</dbReference>
<dbReference type="InterPro" id="IPR012910">
    <property type="entry name" value="Plug_dom"/>
</dbReference>
<protein>
    <submittedName>
        <fullName evidence="9">TonB-dependent receptor</fullName>
    </submittedName>
</protein>
<dbReference type="Gene3D" id="2.60.40.1120">
    <property type="entry name" value="Carboxypeptidase-like, regulatory domain"/>
    <property type="match status" value="1"/>
</dbReference>
<evidence type="ECO:0000256" key="7">
    <source>
        <dbReference type="PROSITE-ProRule" id="PRU01360"/>
    </source>
</evidence>